<dbReference type="RefSeq" id="WP_341373314.1">
    <property type="nucleotide sequence ID" value="NZ_JBBUTF010000005.1"/>
</dbReference>
<dbReference type="CDD" id="cd03457">
    <property type="entry name" value="intradiol_dioxygenase_like"/>
    <property type="match status" value="1"/>
</dbReference>
<dbReference type="InterPro" id="IPR015889">
    <property type="entry name" value="Intradiol_dOase_core"/>
</dbReference>
<protein>
    <submittedName>
        <fullName evidence="3">Intradiol ring-cleavage dioxygenase</fullName>
    </submittedName>
</protein>
<dbReference type="PANTHER" id="PTHR34315:SF1">
    <property type="entry name" value="INTRADIOL RING-CLEAVAGE DIOXYGENASES DOMAIN-CONTAINING PROTEIN-RELATED"/>
    <property type="match status" value="1"/>
</dbReference>
<keyword evidence="4" id="KW-1185">Reference proteome</keyword>
<name>A0ABU9B6M0_9BURK</name>
<keyword evidence="3" id="KW-0223">Dioxygenase</keyword>
<reference evidence="3 4" key="1">
    <citation type="submission" date="2024-04" db="EMBL/GenBank/DDBJ databases">
        <title>Novel species of the genus Ideonella isolated from streams.</title>
        <authorList>
            <person name="Lu H."/>
        </authorList>
    </citation>
    <scope>NUCLEOTIDE SEQUENCE [LARGE SCALE GENOMIC DNA]</scope>
    <source>
        <strain evidence="3 4">BYS139W</strain>
    </source>
</reference>
<feature type="compositionally biased region" description="Low complexity" evidence="1">
    <location>
        <begin position="51"/>
        <end position="67"/>
    </location>
</feature>
<accession>A0ABU9B6M0</accession>
<proteinExistence type="predicted"/>
<organism evidence="3 4">
    <name type="scientific">Pseudaquabacterium rugosum</name>
    <dbReference type="NCBI Taxonomy" id="2984194"/>
    <lineage>
        <taxon>Bacteria</taxon>
        <taxon>Pseudomonadati</taxon>
        <taxon>Pseudomonadota</taxon>
        <taxon>Betaproteobacteria</taxon>
        <taxon>Burkholderiales</taxon>
        <taxon>Sphaerotilaceae</taxon>
        <taxon>Pseudaquabacterium</taxon>
    </lineage>
</organism>
<dbReference type="SUPFAM" id="SSF49482">
    <property type="entry name" value="Aromatic compound dioxygenase"/>
    <property type="match status" value="1"/>
</dbReference>
<evidence type="ECO:0000313" key="3">
    <source>
        <dbReference type="EMBL" id="MEK8025527.1"/>
    </source>
</evidence>
<sequence>MTHHPSDAPSPAARETIDPKRRRGLIGLIGGLGAATLSACGGGGGSGGTALSGTDSSTSAATTSTTDTSALVLDSATEETLKTTLAASTSTATCTVAATETEGPYPLRAILANSAIVRADMTEGKTGVPLTLRLRLVDVNNACAPIAGAWVYIWHCDKDGLYSGYDASNNAGQSGLTYLRAIQQSDANGYVTFKTIFPGWYAGRITHIHAMVFLAGSTLSSTSSSMATTQFAFPQAISSAVYASTLYTHGQNTSVTRFADDNVFSDGTGTEMLTLSGSVARGYVGGIVVGIDQTASNGSGSSDAGAGGSAPGGTTAPGTAPGSGSGTPGTPPGGTPPTGAL</sequence>
<feature type="region of interest" description="Disordered" evidence="1">
    <location>
        <begin position="297"/>
        <end position="341"/>
    </location>
</feature>
<feature type="region of interest" description="Disordered" evidence="1">
    <location>
        <begin position="1"/>
        <end position="21"/>
    </location>
</feature>
<dbReference type="Pfam" id="PF00775">
    <property type="entry name" value="Dioxygenase_C"/>
    <property type="match status" value="1"/>
</dbReference>
<dbReference type="InterPro" id="IPR000627">
    <property type="entry name" value="Intradiol_dOase_C"/>
</dbReference>
<comment type="caution">
    <text evidence="3">The sequence shown here is derived from an EMBL/GenBank/DDBJ whole genome shotgun (WGS) entry which is preliminary data.</text>
</comment>
<gene>
    <name evidence="3" type="ORF">AACH11_06085</name>
</gene>
<evidence type="ECO:0000313" key="4">
    <source>
        <dbReference type="Proteomes" id="UP001368500"/>
    </source>
</evidence>
<dbReference type="Gene3D" id="2.60.130.10">
    <property type="entry name" value="Aromatic compound dioxygenase"/>
    <property type="match status" value="1"/>
</dbReference>
<dbReference type="EMBL" id="JBBUTF010000005">
    <property type="protein sequence ID" value="MEK8025527.1"/>
    <property type="molecule type" value="Genomic_DNA"/>
</dbReference>
<dbReference type="GO" id="GO:0051213">
    <property type="term" value="F:dioxygenase activity"/>
    <property type="evidence" value="ECO:0007669"/>
    <property type="project" value="UniProtKB-KW"/>
</dbReference>
<dbReference type="PANTHER" id="PTHR34315">
    <property type="match status" value="1"/>
</dbReference>
<feature type="region of interest" description="Disordered" evidence="1">
    <location>
        <begin position="44"/>
        <end position="67"/>
    </location>
</feature>
<dbReference type="Proteomes" id="UP001368500">
    <property type="component" value="Unassembled WGS sequence"/>
</dbReference>
<keyword evidence="3" id="KW-0560">Oxidoreductase</keyword>
<evidence type="ECO:0000259" key="2">
    <source>
        <dbReference type="Pfam" id="PF00775"/>
    </source>
</evidence>
<evidence type="ECO:0000256" key="1">
    <source>
        <dbReference type="SAM" id="MobiDB-lite"/>
    </source>
</evidence>
<feature type="domain" description="Intradiol ring-cleavage dioxygenases" evidence="2">
    <location>
        <begin position="112"/>
        <end position="205"/>
    </location>
</feature>